<reference evidence="2 3" key="1">
    <citation type="submission" date="2016-10" db="EMBL/GenBank/DDBJ databases">
        <title>Genome sequence of Streptomyces sp. MUSC 1.</title>
        <authorList>
            <person name="Lee L.-H."/>
            <person name="Ser H.-L."/>
            <person name="Law J.W.-F."/>
        </authorList>
    </citation>
    <scope>NUCLEOTIDE SEQUENCE [LARGE SCALE GENOMIC DNA]</scope>
    <source>
        <strain evidence="2 3">MUSC 1</strain>
    </source>
</reference>
<feature type="transmembrane region" description="Helical" evidence="1">
    <location>
        <begin position="331"/>
        <end position="352"/>
    </location>
</feature>
<keyword evidence="1" id="KW-1133">Transmembrane helix</keyword>
<keyword evidence="3" id="KW-1185">Reference proteome</keyword>
<feature type="transmembrane region" description="Helical" evidence="1">
    <location>
        <begin position="235"/>
        <end position="253"/>
    </location>
</feature>
<feature type="transmembrane region" description="Helical" evidence="1">
    <location>
        <begin position="433"/>
        <end position="455"/>
    </location>
</feature>
<dbReference type="AlphaFoldDB" id="A0A1S2Q237"/>
<comment type="caution">
    <text evidence="2">The sequence shown here is derived from an EMBL/GenBank/DDBJ whole genome shotgun (WGS) entry which is preliminary data.</text>
</comment>
<feature type="transmembrane region" description="Helical" evidence="1">
    <location>
        <begin position="475"/>
        <end position="494"/>
    </location>
</feature>
<evidence type="ECO:0000313" key="3">
    <source>
        <dbReference type="Proteomes" id="UP000179642"/>
    </source>
</evidence>
<keyword evidence="1" id="KW-0472">Membrane</keyword>
<evidence type="ECO:0000313" key="2">
    <source>
        <dbReference type="EMBL" id="OIK00179.1"/>
    </source>
</evidence>
<proteinExistence type="predicted"/>
<organism evidence="2 3">
    <name type="scientific">Streptomyces monashensis</name>
    <dbReference type="NCBI Taxonomy" id="1678012"/>
    <lineage>
        <taxon>Bacteria</taxon>
        <taxon>Bacillati</taxon>
        <taxon>Actinomycetota</taxon>
        <taxon>Actinomycetes</taxon>
        <taxon>Kitasatosporales</taxon>
        <taxon>Streptomycetaceae</taxon>
        <taxon>Streptomyces</taxon>
    </lineage>
</organism>
<feature type="transmembrane region" description="Helical" evidence="1">
    <location>
        <begin position="307"/>
        <end position="325"/>
    </location>
</feature>
<feature type="transmembrane region" description="Helical" evidence="1">
    <location>
        <begin position="373"/>
        <end position="398"/>
    </location>
</feature>
<evidence type="ECO:0000256" key="1">
    <source>
        <dbReference type="SAM" id="Phobius"/>
    </source>
</evidence>
<dbReference type="EMBL" id="MLYO01000048">
    <property type="protein sequence ID" value="OIK00179.1"/>
    <property type="molecule type" value="Genomic_DNA"/>
</dbReference>
<dbReference type="RefSeq" id="WP_071383556.1">
    <property type="nucleotide sequence ID" value="NZ_MLYO01000048.1"/>
</dbReference>
<name>A0A1S2Q237_9ACTN</name>
<gene>
    <name evidence="2" type="ORF">BIV23_26890</name>
</gene>
<sequence length="504" mass="52647">MTADAPMTPLVGLTATLRAEFAVWRRSAVARLPLGGVAFGLADSAMFLATGSGKTWKDVLGYQNLWAMFVGPMLTVLLAVTAARIDRGARGGGTWYRPVPPAYRHLSRFTALGVRSLLLNVLGAGTPLLLLGLLSSAQRVPADRAAEAVLVPWISQLGLLALTLWLARRLHAGAALAAGFVWTVLGVVEAESAAWAVLPFTWLDRGALPVLGTHANGVALETHSALAGASPWPPALLGALLAIPFLLLPRLSLSGTRTAKHRTSVERPAFSPGATAILNTVTEPAPRPAPAQPRLLGAALGMLRGTALTWLCPGAVALVALWLSWHDPETSIQLFTLLILPIGTLVLGLTVWSVAAQGWRAVASRATGTTGPALALTAVTVAIAVAVSLITALLYLTAGIPAGHAWPLALTSATVGAMLTTLTLWLAIRTSQAVAAVVGIIGILFGVLVGGTSMQQTLWPLIPYSWANYLDLHRMSLTLPVSLAALALFTYGITHATRKAAEHS</sequence>
<protein>
    <submittedName>
        <fullName evidence="2">Uncharacterized protein</fullName>
    </submittedName>
</protein>
<keyword evidence="1" id="KW-0812">Transmembrane</keyword>
<feature type="transmembrane region" description="Helical" evidence="1">
    <location>
        <begin position="149"/>
        <end position="167"/>
    </location>
</feature>
<feature type="transmembrane region" description="Helical" evidence="1">
    <location>
        <begin position="174"/>
        <end position="198"/>
    </location>
</feature>
<dbReference type="OrthoDB" id="4516461at2"/>
<accession>A0A1S2Q237</accession>
<feature type="transmembrane region" description="Helical" evidence="1">
    <location>
        <begin position="117"/>
        <end position="137"/>
    </location>
</feature>
<feature type="transmembrane region" description="Helical" evidence="1">
    <location>
        <begin position="404"/>
        <end position="426"/>
    </location>
</feature>
<feature type="transmembrane region" description="Helical" evidence="1">
    <location>
        <begin position="65"/>
        <end position="83"/>
    </location>
</feature>
<feature type="transmembrane region" description="Helical" evidence="1">
    <location>
        <begin position="32"/>
        <end position="53"/>
    </location>
</feature>
<dbReference type="Proteomes" id="UP000179642">
    <property type="component" value="Unassembled WGS sequence"/>
</dbReference>